<dbReference type="Pfam" id="PF13450">
    <property type="entry name" value="NAD_binding_8"/>
    <property type="match status" value="1"/>
</dbReference>
<dbReference type="Proteomes" id="UP000184073">
    <property type="component" value="Unassembled WGS sequence"/>
</dbReference>
<dbReference type="InterPro" id="IPR051209">
    <property type="entry name" value="FAD-bind_Monooxygenase_sf"/>
</dbReference>
<name>A0A1L9PTR6_ASPVE</name>
<reference evidence="7" key="1">
    <citation type="journal article" date="2017" name="Genome Biol.">
        <title>Comparative genomics reveals high biological diversity and specific adaptations in the industrially and medically important fungal genus Aspergillus.</title>
        <authorList>
            <person name="de Vries R.P."/>
            <person name="Riley R."/>
            <person name="Wiebenga A."/>
            <person name="Aguilar-Osorio G."/>
            <person name="Amillis S."/>
            <person name="Uchima C.A."/>
            <person name="Anderluh G."/>
            <person name="Asadollahi M."/>
            <person name="Askin M."/>
            <person name="Barry K."/>
            <person name="Battaglia E."/>
            <person name="Bayram O."/>
            <person name="Benocci T."/>
            <person name="Braus-Stromeyer S.A."/>
            <person name="Caldana C."/>
            <person name="Canovas D."/>
            <person name="Cerqueira G.C."/>
            <person name="Chen F."/>
            <person name="Chen W."/>
            <person name="Choi C."/>
            <person name="Clum A."/>
            <person name="Dos Santos R.A."/>
            <person name="Damasio A.R."/>
            <person name="Diallinas G."/>
            <person name="Emri T."/>
            <person name="Fekete E."/>
            <person name="Flipphi M."/>
            <person name="Freyberg S."/>
            <person name="Gallo A."/>
            <person name="Gournas C."/>
            <person name="Habgood R."/>
            <person name="Hainaut M."/>
            <person name="Harispe M.L."/>
            <person name="Henrissat B."/>
            <person name="Hilden K.S."/>
            <person name="Hope R."/>
            <person name="Hossain A."/>
            <person name="Karabika E."/>
            <person name="Karaffa L."/>
            <person name="Karanyi Z."/>
            <person name="Krasevec N."/>
            <person name="Kuo A."/>
            <person name="Kusch H."/>
            <person name="LaButti K."/>
            <person name="Lagendijk E.L."/>
            <person name="Lapidus A."/>
            <person name="Levasseur A."/>
            <person name="Lindquist E."/>
            <person name="Lipzen A."/>
            <person name="Logrieco A.F."/>
            <person name="MacCabe A."/>
            <person name="Maekelae M.R."/>
            <person name="Malavazi I."/>
            <person name="Melin P."/>
            <person name="Meyer V."/>
            <person name="Mielnichuk N."/>
            <person name="Miskei M."/>
            <person name="Molnar A.P."/>
            <person name="Mule G."/>
            <person name="Ngan C.Y."/>
            <person name="Orejas M."/>
            <person name="Orosz E."/>
            <person name="Ouedraogo J.P."/>
            <person name="Overkamp K.M."/>
            <person name="Park H.-S."/>
            <person name="Perrone G."/>
            <person name="Piumi F."/>
            <person name="Punt P.J."/>
            <person name="Ram A.F."/>
            <person name="Ramon A."/>
            <person name="Rauscher S."/>
            <person name="Record E."/>
            <person name="Riano-Pachon D.M."/>
            <person name="Robert V."/>
            <person name="Roehrig J."/>
            <person name="Ruller R."/>
            <person name="Salamov A."/>
            <person name="Salih N.S."/>
            <person name="Samson R.A."/>
            <person name="Sandor E."/>
            <person name="Sanguinetti M."/>
            <person name="Schuetze T."/>
            <person name="Sepcic K."/>
            <person name="Shelest E."/>
            <person name="Sherlock G."/>
            <person name="Sophianopoulou V."/>
            <person name="Squina F.M."/>
            <person name="Sun H."/>
            <person name="Susca A."/>
            <person name="Todd R.B."/>
            <person name="Tsang A."/>
            <person name="Unkles S.E."/>
            <person name="van de Wiele N."/>
            <person name="van Rossen-Uffink D."/>
            <person name="Oliveira J.V."/>
            <person name="Vesth T.C."/>
            <person name="Visser J."/>
            <person name="Yu J.-H."/>
            <person name="Zhou M."/>
            <person name="Andersen M.R."/>
            <person name="Archer D.B."/>
            <person name="Baker S.E."/>
            <person name="Benoit I."/>
            <person name="Brakhage A.A."/>
            <person name="Braus G.H."/>
            <person name="Fischer R."/>
            <person name="Frisvad J.C."/>
            <person name="Goldman G.H."/>
            <person name="Houbraken J."/>
            <person name="Oakley B."/>
            <person name="Pocsi I."/>
            <person name="Scazzocchio C."/>
            <person name="Seiboth B."/>
            <person name="vanKuyk P.A."/>
            <person name="Wortman J."/>
            <person name="Dyer P.S."/>
            <person name="Grigoriev I.V."/>
        </authorList>
    </citation>
    <scope>NUCLEOTIDE SEQUENCE [LARGE SCALE GENOMIC DNA]</scope>
    <source>
        <strain evidence="7">CBS 583.65</strain>
    </source>
</reference>
<dbReference type="EMBL" id="KV878132">
    <property type="protein sequence ID" value="OJJ04826.1"/>
    <property type="molecule type" value="Genomic_DNA"/>
</dbReference>
<feature type="region of interest" description="Disordered" evidence="5">
    <location>
        <begin position="1"/>
        <end position="45"/>
    </location>
</feature>
<dbReference type="PANTHER" id="PTHR42877">
    <property type="entry name" value="L-ORNITHINE N(5)-MONOOXYGENASE-RELATED"/>
    <property type="match status" value="1"/>
</dbReference>
<dbReference type="RefSeq" id="XP_040670588.1">
    <property type="nucleotide sequence ID" value="XM_040810450.1"/>
</dbReference>
<dbReference type="STRING" id="1036611.A0A1L9PTR6"/>
<evidence type="ECO:0000256" key="4">
    <source>
        <dbReference type="ARBA" id="ARBA00022827"/>
    </source>
</evidence>
<dbReference type="SUPFAM" id="SSF51905">
    <property type="entry name" value="FAD/NAD(P)-binding domain"/>
    <property type="match status" value="3"/>
</dbReference>
<proteinExistence type="inferred from homology"/>
<keyword evidence="7" id="KW-1185">Reference proteome</keyword>
<keyword evidence="4" id="KW-0274">FAD</keyword>
<evidence type="ECO:0000256" key="3">
    <source>
        <dbReference type="ARBA" id="ARBA00022630"/>
    </source>
</evidence>
<organism evidence="6 7">
    <name type="scientific">Aspergillus versicolor CBS 583.65</name>
    <dbReference type="NCBI Taxonomy" id="1036611"/>
    <lineage>
        <taxon>Eukaryota</taxon>
        <taxon>Fungi</taxon>
        <taxon>Dikarya</taxon>
        <taxon>Ascomycota</taxon>
        <taxon>Pezizomycotina</taxon>
        <taxon>Eurotiomycetes</taxon>
        <taxon>Eurotiomycetidae</taxon>
        <taxon>Eurotiales</taxon>
        <taxon>Aspergillaceae</taxon>
        <taxon>Aspergillus</taxon>
        <taxon>Aspergillus subgen. Nidulantes</taxon>
    </lineage>
</organism>
<dbReference type="VEuPathDB" id="FungiDB:ASPVEDRAFT_31261"/>
<accession>A0A1L9PTR6</accession>
<evidence type="ECO:0000256" key="2">
    <source>
        <dbReference type="ARBA" id="ARBA00010139"/>
    </source>
</evidence>
<gene>
    <name evidence="6" type="ORF">ASPVEDRAFT_31261</name>
</gene>
<evidence type="ECO:0000313" key="7">
    <source>
        <dbReference type="Proteomes" id="UP000184073"/>
    </source>
</evidence>
<dbReference type="OrthoDB" id="74360at2759"/>
<dbReference type="Gene3D" id="3.50.50.60">
    <property type="entry name" value="FAD/NAD(P)-binding domain"/>
    <property type="match status" value="2"/>
</dbReference>
<dbReference type="InterPro" id="IPR036188">
    <property type="entry name" value="FAD/NAD-bd_sf"/>
</dbReference>
<keyword evidence="3" id="KW-0285">Flavoprotein</keyword>
<dbReference type="GeneID" id="63725961"/>
<evidence type="ECO:0000256" key="5">
    <source>
        <dbReference type="SAM" id="MobiDB-lite"/>
    </source>
</evidence>
<dbReference type="AlphaFoldDB" id="A0A1L9PTR6"/>
<evidence type="ECO:0000256" key="1">
    <source>
        <dbReference type="ARBA" id="ARBA00001974"/>
    </source>
</evidence>
<dbReference type="PANTHER" id="PTHR42877:SF7">
    <property type="entry name" value="FLAVIN-BINDING MONOOXYGENASE-RELATED"/>
    <property type="match status" value="1"/>
</dbReference>
<comment type="cofactor">
    <cofactor evidence="1">
        <name>FAD</name>
        <dbReference type="ChEBI" id="CHEBI:57692"/>
    </cofactor>
</comment>
<evidence type="ECO:0000313" key="6">
    <source>
        <dbReference type="EMBL" id="OJJ04826.1"/>
    </source>
</evidence>
<protein>
    <recommendedName>
        <fullName evidence="8">Flavin-binding monooxygenase</fullName>
    </recommendedName>
</protein>
<evidence type="ECO:0008006" key="8">
    <source>
        <dbReference type="Google" id="ProtNLM"/>
    </source>
</evidence>
<comment type="similarity">
    <text evidence="2">Belongs to the FAD-binding monooxygenase family.</text>
</comment>
<sequence>MMRRLSRVLGRSSSEKEVQQEATQTNGAPEPNGVANGVAAKTGEPEPWIVEERSIDASRPMRVVVIGSGISGIISSIRLRQRIGKLDLQVYEKNADIGGTWLENRYPGCACDIPAHTYQATFEPNKEWSTFYAAAPEIHKYWKRVSGKYGCERYIKFKHQVVGATWDGVRSKWTLKVTWSPCSVICVQVKNIDNDEIFEDQCDVLVSASGALNEWKWPTIPGLHDFKGKLIHSANWDESYDYSGKRAAVIGNGSSGIQIVPGMLPKVTHLDHYIRGRTWLSPTFAREQVDKRSSELENFSFTPEEIETFKKDHSAYQKFRKEIETELQSVHGCTLVGTPEQVGATAFFTENMKRRLRNKPELVEELLPSFAPACRRLTPGPGYLEALTDDKVDVISSPIVKIVEDGVVTEDGKHHPTDVLVCATGFNTTFTPRFPIIGKDGLSLAKRWEETPENYLSLAVDGFPNYFICLGPNAALGEGNLLLLIENEIDYITRCIEKMQRDNIRAMDVQKKAVTQFRRHCDQYFSRTVFGMECRSWYKGGELNGRVMALWPGSSLHAMKALSSPRWEDYTYEYVNDNPNGWIGDGWAEDEKNKIIKVDYLDDDKIDFPTTVIDRENLEKGMNGAAH</sequence>